<evidence type="ECO:0000256" key="3">
    <source>
        <dbReference type="ARBA" id="ARBA00023163"/>
    </source>
</evidence>
<dbReference type="PANTHER" id="PTHR30146">
    <property type="entry name" value="LACI-RELATED TRANSCRIPTIONAL REPRESSOR"/>
    <property type="match status" value="1"/>
</dbReference>
<evidence type="ECO:0000256" key="1">
    <source>
        <dbReference type="ARBA" id="ARBA00023015"/>
    </source>
</evidence>
<dbReference type="Gene3D" id="3.40.50.2300">
    <property type="match status" value="2"/>
</dbReference>
<reference evidence="5 6" key="1">
    <citation type="submission" date="2015-06" db="EMBL/GenBank/DDBJ databases">
        <title>Genome sequencing project of Bacillus galactosidilyticus PL133.</title>
        <authorList>
            <person name="Gaiero J."/>
            <person name="Nicol R."/>
            <person name="Habash M."/>
        </authorList>
    </citation>
    <scope>NUCLEOTIDE SEQUENCE [LARGE SCALE GENOMIC DNA]</scope>
    <source>
        <strain evidence="5 6">PL133</strain>
    </source>
</reference>
<keyword evidence="2" id="KW-0238">DNA-binding</keyword>
<evidence type="ECO:0000259" key="4">
    <source>
        <dbReference type="Pfam" id="PF13377"/>
    </source>
</evidence>
<feature type="domain" description="Transcriptional regulator LacI/GalR-like sensor" evidence="4">
    <location>
        <begin position="27"/>
        <end position="92"/>
    </location>
</feature>
<dbReference type="Pfam" id="PF13377">
    <property type="entry name" value="Peripla_BP_3"/>
    <property type="match status" value="1"/>
</dbReference>
<keyword evidence="1" id="KW-0805">Transcription regulation</keyword>
<dbReference type="GO" id="GO:0003700">
    <property type="term" value="F:DNA-binding transcription factor activity"/>
    <property type="evidence" value="ECO:0007669"/>
    <property type="project" value="TreeGrafter"/>
</dbReference>
<proteinExistence type="predicted"/>
<comment type="caution">
    <text evidence="5">The sequence shown here is derived from an EMBL/GenBank/DDBJ whole genome shotgun (WGS) entry which is preliminary data.</text>
</comment>
<dbReference type="PATRIC" id="fig|217031.4.peg.2575"/>
<protein>
    <recommendedName>
        <fullName evidence="4">Transcriptional regulator LacI/GalR-like sensor domain-containing protein</fullName>
    </recommendedName>
</protein>
<evidence type="ECO:0000313" key="5">
    <source>
        <dbReference type="EMBL" id="KRG13775.1"/>
    </source>
</evidence>
<dbReference type="InterPro" id="IPR028082">
    <property type="entry name" value="Peripla_BP_I"/>
</dbReference>
<dbReference type="EMBL" id="LGPB01000072">
    <property type="protein sequence ID" value="KRG13775.1"/>
    <property type="molecule type" value="Genomic_DNA"/>
</dbReference>
<dbReference type="SUPFAM" id="SSF53822">
    <property type="entry name" value="Periplasmic binding protein-like I"/>
    <property type="match status" value="2"/>
</dbReference>
<dbReference type="GO" id="GO:0000976">
    <property type="term" value="F:transcription cis-regulatory region binding"/>
    <property type="evidence" value="ECO:0007669"/>
    <property type="project" value="TreeGrafter"/>
</dbReference>
<evidence type="ECO:0000256" key="2">
    <source>
        <dbReference type="ARBA" id="ARBA00023125"/>
    </source>
</evidence>
<gene>
    <name evidence="5" type="ORF">ACA29_07765</name>
</gene>
<sequence length="130" mass="14823">MRAASEMGLSIPDDISIVGYDDLVTTDDISIVGYDDLVTSEYLMPGLTTINQNTYKVGKRAAEILLFEWDHTLSNGYLKDEIMPKLVVRGSTAEEKQSLKWQVNNLNVNDLTRDEMVVRSFLMQKHKVFY</sequence>
<organism evidence="5 6">
    <name type="scientific">Lederbergia galactosidilytica</name>
    <dbReference type="NCBI Taxonomy" id="217031"/>
    <lineage>
        <taxon>Bacteria</taxon>
        <taxon>Bacillati</taxon>
        <taxon>Bacillota</taxon>
        <taxon>Bacilli</taxon>
        <taxon>Bacillales</taxon>
        <taxon>Bacillaceae</taxon>
        <taxon>Lederbergia</taxon>
    </lineage>
</organism>
<dbReference type="PANTHER" id="PTHR30146:SF109">
    <property type="entry name" value="HTH-TYPE TRANSCRIPTIONAL REGULATOR GALS"/>
    <property type="match status" value="1"/>
</dbReference>
<dbReference type="InterPro" id="IPR046335">
    <property type="entry name" value="LacI/GalR-like_sensor"/>
</dbReference>
<name>A0A0Q9XYN4_9BACI</name>
<dbReference type="AlphaFoldDB" id="A0A0Q9XYN4"/>
<keyword evidence="3" id="KW-0804">Transcription</keyword>
<accession>A0A0Q9XYN4</accession>
<dbReference type="Proteomes" id="UP000053881">
    <property type="component" value="Unassembled WGS sequence"/>
</dbReference>
<evidence type="ECO:0000313" key="6">
    <source>
        <dbReference type="Proteomes" id="UP000053881"/>
    </source>
</evidence>